<dbReference type="Gene3D" id="3.30.300.30">
    <property type="match status" value="1"/>
</dbReference>
<dbReference type="InterPro" id="IPR025110">
    <property type="entry name" value="AMP-bd_C"/>
</dbReference>
<dbReference type="Gene3D" id="3.40.50.1820">
    <property type="entry name" value="alpha/beta hydrolase"/>
    <property type="match status" value="1"/>
</dbReference>
<evidence type="ECO:0000313" key="6">
    <source>
        <dbReference type="Proteomes" id="UP001440612"/>
    </source>
</evidence>
<dbReference type="Proteomes" id="UP001440612">
    <property type="component" value="Chromosome"/>
</dbReference>
<dbReference type="InterPro" id="IPR006162">
    <property type="entry name" value="Ppantetheine_attach_site"/>
</dbReference>
<gene>
    <name evidence="5" type="ORF">AABB29_00950</name>
</gene>
<evidence type="ECO:0000256" key="1">
    <source>
        <dbReference type="ARBA" id="ARBA00001957"/>
    </source>
</evidence>
<dbReference type="InterPro" id="IPR020806">
    <property type="entry name" value="PKS_PP-bd"/>
</dbReference>
<evidence type="ECO:0000313" key="5">
    <source>
        <dbReference type="EMBL" id="WZC49262.2"/>
    </source>
</evidence>
<feature type="domain" description="Carrier" evidence="4">
    <location>
        <begin position="573"/>
        <end position="648"/>
    </location>
</feature>
<dbReference type="Pfam" id="PF00975">
    <property type="entry name" value="Thioesterase"/>
    <property type="match status" value="1"/>
</dbReference>
<evidence type="ECO:0000259" key="4">
    <source>
        <dbReference type="PROSITE" id="PS50075"/>
    </source>
</evidence>
<dbReference type="RefSeq" id="WP_373636872.1">
    <property type="nucleotide sequence ID" value="NZ_CP150951.2"/>
</dbReference>
<name>A0ABZ2V429_9RHOB</name>
<keyword evidence="3" id="KW-0597">Phosphoprotein</keyword>
<dbReference type="SMART" id="SM00823">
    <property type="entry name" value="PKS_PP"/>
    <property type="match status" value="1"/>
</dbReference>
<evidence type="ECO:0000256" key="2">
    <source>
        <dbReference type="ARBA" id="ARBA00022450"/>
    </source>
</evidence>
<dbReference type="CDD" id="cd19531">
    <property type="entry name" value="LCL_NRPS-like"/>
    <property type="match status" value="1"/>
</dbReference>
<proteinExistence type="predicted"/>
<accession>A0ABZ2V429</accession>
<comment type="cofactor">
    <cofactor evidence="1">
        <name>pantetheine 4'-phosphate</name>
        <dbReference type="ChEBI" id="CHEBI:47942"/>
    </cofactor>
</comment>
<dbReference type="Gene3D" id="3.30.559.30">
    <property type="entry name" value="Nonribosomal peptide synthetase, condensation domain"/>
    <property type="match status" value="1"/>
</dbReference>
<dbReference type="InterPro" id="IPR029058">
    <property type="entry name" value="AB_hydrolase_fold"/>
</dbReference>
<dbReference type="InterPro" id="IPR001031">
    <property type="entry name" value="Thioesterase"/>
</dbReference>
<dbReference type="InterPro" id="IPR009081">
    <property type="entry name" value="PP-bd_ACP"/>
</dbReference>
<dbReference type="PANTHER" id="PTHR45527">
    <property type="entry name" value="NONRIBOSOMAL PEPTIDE SYNTHETASE"/>
    <property type="match status" value="1"/>
</dbReference>
<dbReference type="InterPro" id="IPR045851">
    <property type="entry name" value="AMP-bd_C_sf"/>
</dbReference>
<dbReference type="SUPFAM" id="SSF56801">
    <property type="entry name" value="Acetyl-CoA synthetase-like"/>
    <property type="match status" value="1"/>
</dbReference>
<dbReference type="InterPro" id="IPR001242">
    <property type="entry name" value="Condensation_dom"/>
</dbReference>
<keyword evidence="6" id="KW-1185">Reference proteome</keyword>
<dbReference type="PANTHER" id="PTHR45527:SF1">
    <property type="entry name" value="FATTY ACID SYNTHASE"/>
    <property type="match status" value="1"/>
</dbReference>
<dbReference type="InterPro" id="IPR036736">
    <property type="entry name" value="ACP-like_sf"/>
</dbReference>
<dbReference type="PROSITE" id="PS50075">
    <property type="entry name" value="CARRIER"/>
    <property type="match status" value="1"/>
</dbReference>
<dbReference type="SUPFAM" id="SSF53474">
    <property type="entry name" value="alpha/beta-Hydrolases"/>
    <property type="match status" value="1"/>
</dbReference>
<dbReference type="EMBL" id="CP150951">
    <property type="protein sequence ID" value="WZC49262.2"/>
    <property type="molecule type" value="Genomic_DNA"/>
</dbReference>
<evidence type="ECO:0000256" key="3">
    <source>
        <dbReference type="ARBA" id="ARBA00022553"/>
    </source>
</evidence>
<dbReference type="Pfam" id="PF00550">
    <property type="entry name" value="PP-binding"/>
    <property type="match status" value="1"/>
</dbReference>
<dbReference type="PROSITE" id="PS00012">
    <property type="entry name" value="PHOSPHOPANTETHEINE"/>
    <property type="match status" value="1"/>
</dbReference>
<dbReference type="Pfam" id="PF00668">
    <property type="entry name" value="Condensation"/>
    <property type="match status" value="1"/>
</dbReference>
<dbReference type="InterPro" id="IPR023213">
    <property type="entry name" value="CAT-like_dom_sf"/>
</dbReference>
<keyword evidence="2" id="KW-0596">Phosphopantetheine</keyword>
<dbReference type="SUPFAM" id="SSF47336">
    <property type="entry name" value="ACP-like"/>
    <property type="match status" value="1"/>
</dbReference>
<dbReference type="SUPFAM" id="SSF52777">
    <property type="entry name" value="CoA-dependent acyltransferases"/>
    <property type="match status" value="2"/>
</dbReference>
<organism evidence="5 6">
    <name type="scientific">Yoonia phaeophyticola</name>
    <dbReference type="NCBI Taxonomy" id="3137369"/>
    <lineage>
        <taxon>Bacteria</taxon>
        <taxon>Pseudomonadati</taxon>
        <taxon>Pseudomonadota</taxon>
        <taxon>Alphaproteobacteria</taxon>
        <taxon>Rhodobacterales</taxon>
        <taxon>Paracoccaceae</taxon>
        <taxon>Yoonia</taxon>
    </lineage>
</organism>
<dbReference type="Pfam" id="PF13193">
    <property type="entry name" value="AMP-binding_C"/>
    <property type="match status" value="1"/>
</dbReference>
<sequence length="942" mass="103133">MNTQVDITGQDTPDTDALCFPCSATQERCWFLNQLNPGNPALNVAIRWAVTGRFSAKSFEAAFAAAIARHEILRTRFIDHGGKPMQQVMESADFHLSEIDIRATPEDQQDDRVEAIATESAGLPFDLTQPAPIRATLIRLGNDRAVLAITVHQICFDGWSIGVLGREIGALAAAHDAGTMADLPELPLQYGDYALWQQEYFASDAFAADLDPWKKRLADMPYFELQPDFPRPLERSASCAFVKADLPPSFGDRLTAEAHKRSMSPFAYGAAVLSAMLSRCAGSAEVTLGTQVAGRTDVDLETLIGVFINNVVLRFQTGEDTTLNAHLDHARDVVQSGLIGQHVPFNKLVEIVNPPRDPSRTPLISVNFILQQAFLETATYGDFELASAPSHAPGAIYDFSFVLIGRETGWRMTLEYNTDLFDAATAQDLLALWQESFRFAFDNPDQPLAKMPLPTHRADARAEDARHLERIEAALCDHPLVRDAAALPYSHSDGARRLHAFVAPSQDAMVPLETLPATLADHLADTQLSDPRPDGISVLPTLPRDGAGNLAKAKLPLAEAVRTSSSHLPGPAGDTALIEERLATIWTDLLGLETVGPTDDFFALGGHSLLTVRMLSRIEQEFGQRLSLSAAYRSPTLRGLARHLSGDGGAQTAVAPGDDWRVLVLRSEGTGIPLIAINNAQTVFGLSGAFETPRPAFAVRIYDKARGIKLVPRRFQEIAADYADAVKSAQPEGPYALFGVCVHGNLAIEVARLLKAEGHEVAAVILKDVWEPSYGERINASWYKAMLNRLHFLRVRLRFLRKGDISLAAFMGMFGIFRRTGLLSVAVRLGLIDRVRNTDLDKEQEDFIAYLSDARNQHQPEPYDGDVLHFVTRESPTGRAFDKAMGWGRVVTGRLMTKQISELSVARSHGGDISLAAREIETLLGAYDADLAVKGREDQENA</sequence>
<protein>
    <submittedName>
        <fullName evidence="5">Condensation domain-containing protein</fullName>
    </submittedName>
</protein>
<dbReference type="Gene3D" id="3.30.559.10">
    <property type="entry name" value="Chloramphenicol acetyltransferase-like domain"/>
    <property type="match status" value="1"/>
</dbReference>
<reference evidence="6" key="1">
    <citation type="submission" date="2024-04" db="EMBL/GenBank/DDBJ databases">
        <title>Phylogenomic analyses of a clade within the roseobacter group suggest taxonomic reassignments of species of the genera Aestuariivita, Citreicella, Loktanella, Nautella, Pelagibaca, Ruegeria, Thalassobius, Thiobacimonas and Tropicibacter, and the proposal o.</title>
        <authorList>
            <person name="Jeon C.O."/>
        </authorList>
    </citation>
    <scope>NUCLEOTIDE SEQUENCE [LARGE SCALE GENOMIC DNA]</scope>
    <source>
        <strain evidence="6">BS5-3</strain>
    </source>
</reference>